<feature type="domain" description="D-isomer specific 2-hydroxyacid dehydrogenase NAD-binding" evidence="3">
    <location>
        <begin position="105"/>
        <end position="277"/>
    </location>
</feature>
<evidence type="ECO:0000313" key="4">
    <source>
        <dbReference type="EMBL" id="MFM2486685.1"/>
    </source>
</evidence>
<proteinExistence type="predicted"/>
<protein>
    <submittedName>
        <fullName evidence="4">D-2-hydroxyacid dehydrogenase</fullName>
    </submittedName>
</protein>
<dbReference type="SUPFAM" id="SSF51735">
    <property type="entry name" value="NAD(P)-binding Rossmann-fold domains"/>
    <property type="match status" value="1"/>
</dbReference>
<keyword evidence="1" id="KW-0560">Oxidoreductase</keyword>
<evidence type="ECO:0000313" key="5">
    <source>
        <dbReference type="Proteomes" id="UP001629953"/>
    </source>
</evidence>
<dbReference type="Proteomes" id="UP001629953">
    <property type="component" value="Unassembled WGS sequence"/>
</dbReference>
<dbReference type="Gene3D" id="3.40.50.720">
    <property type="entry name" value="NAD(P)-binding Rossmann-like Domain"/>
    <property type="match status" value="2"/>
</dbReference>
<keyword evidence="5" id="KW-1185">Reference proteome</keyword>
<sequence>MSVSITLYGPSLHSLAHKIQQRRPDLKVFYGDDLQQLPLDALNASILICAPNDGQTLIEKMPNLCWFQSTFTGIEPLLAPHLRQNYQLTNIRYALGTFMSEYVFSYILAWQRQHRHYFEAQHLHRWQPQPYRPLRDYQMVCLGSGSLAQKLALTARHFNLKTSAISRRGNAHEAFDHVCTWEHSKSLLEHADIVVNLLPSTPQTQGIINHALLDTLCDEVLLINVGRANSIDEAALLTFLEHHPKAQAVLDVAPTEPLNSDHIFWDHPQITFTPHVAAPSQIEDIEPIIMENLDRYLNGQTLLYLVDFATGY</sequence>
<dbReference type="CDD" id="cd05300">
    <property type="entry name" value="2-Hacid_dh_1"/>
    <property type="match status" value="1"/>
</dbReference>
<dbReference type="PANTHER" id="PTHR43333:SF1">
    <property type="entry name" value="D-ISOMER SPECIFIC 2-HYDROXYACID DEHYDROGENASE NAD-BINDING DOMAIN-CONTAINING PROTEIN"/>
    <property type="match status" value="1"/>
</dbReference>
<evidence type="ECO:0000256" key="1">
    <source>
        <dbReference type="ARBA" id="ARBA00023002"/>
    </source>
</evidence>
<reference evidence="4 5" key="1">
    <citation type="journal article" date="2013" name="Int. J. Syst. Evol. Microbiol.">
        <title>Celerinatantimonas yamalensis sp. nov., a cold-adapted diazotrophic bacterium from a cold permafrost brine.</title>
        <authorList>
            <person name="Shcherbakova V."/>
            <person name="Chuvilskaya N."/>
            <person name="Rivkina E."/>
            <person name="Demidov N."/>
            <person name="Uchaeva V."/>
            <person name="Suetin S."/>
            <person name="Suzina N."/>
            <person name="Gilichinsky D."/>
        </authorList>
    </citation>
    <scope>NUCLEOTIDE SEQUENCE [LARGE SCALE GENOMIC DNA]</scope>
    <source>
        <strain evidence="4 5">C7</strain>
    </source>
</reference>
<evidence type="ECO:0000256" key="2">
    <source>
        <dbReference type="ARBA" id="ARBA00023027"/>
    </source>
</evidence>
<gene>
    <name evidence="4" type="ORF">ABUE30_16765</name>
</gene>
<dbReference type="InterPro" id="IPR036291">
    <property type="entry name" value="NAD(P)-bd_dom_sf"/>
</dbReference>
<evidence type="ECO:0000259" key="3">
    <source>
        <dbReference type="Pfam" id="PF02826"/>
    </source>
</evidence>
<keyword evidence="2" id="KW-0520">NAD</keyword>
<accession>A0ABW9GC55</accession>
<dbReference type="Pfam" id="PF02826">
    <property type="entry name" value="2-Hacid_dh_C"/>
    <property type="match status" value="1"/>
</dbReference>
<dbReference type="EMBL" id="JBEQCT010000010">
    <property type="protein sequence ID" value="MFM2486685.1"/>
    <property type="molecule type" value="Genomic_DNA"/>
</dbReference>
<dbReference type="RefSeq" id="WP_408624986.1">
    <property type="nucleotide sequence ID" value="NZ_JBEQCT010000010.1"/>
</dbReference>
<dbReference type="InterPro" id="IPR006140">
    <property type="entry name" value="D-isomer_DH_NAD-bd"/>
</dbReference>
<organism evidence="4 5">
    <name type="scientific">Celerinatantimonas yamalensis</name>
    <dbReference type="NCBI Taxonomy" id="559956"/>
    <lineage>
        <taxon>Bacteria</taxon>
        <taxon>Pseudomonadati</taxon>
        <taxon>Pseudomonadota</taxon>
        <taxon>Gammaproteobacteria</taxon>
        <taxon>Celerinatantimonadaceae</taxon>
        <taxon>Celerinatantimonas</taxon>
    </lineage>
</organism>
<dbReference type="PANTHER" id="PTHR43333">
    <property type="entry name" value="2-HACID_DH_C DOMAIN-CONTAINING PROTEIN"/>
    <property type="match status" value="1"/>
</dbReference>
<comment type="caution">
    <text evidence="4">The sequence shown here is derived from an EMBL/GenBank/DDBJ whole genome shotgun (WGS) entry which is preliminary data.</text>
</comment>
<name>A0ABW9GC55_9GAMM</name>